<dbReference type="OrthoDB" id="9812586at2"/>
<dbReference type="Proteomes" id="UP000283880">
    <property type="component" value="Unassembled WGS sequence"/>
</dbReference>
<evidence type="ECO:0000256" key="13">
    <source>
        <dbReference type="SAM" id="MobiDB-lite"/>
    </source>
</evidence>
<accession>A0A413FFZ4</accession>
<dbReference type="GO" id="GO:0042803">
    <property type="term" value="F:protein homodimerization activity"/>
    <property type="evidence" value="ECO:0007669"/>
    <property type="project" value="InterPro"/>
</dbReference>
<protein>
    <recommendedName>
        <fullName evidence="8 10">Protein GrpE</fullName>
    </recommendedName>
    <alternativeName>
        <fullName evidence="9 10">HSP-70 cofactor</fullName>
    </alternativeName>
</protein>
<feature type="compositionally biased region" description="Low complexity" evidence="13">
    <location>
        <begin position="35"/>
        <end position="67"/>
    </location>
</feature>
<proteinExistence type="inferred from homology"/>
<keyword evidence="4 10" id="KW-0963">Cytoplasm</keyword>
<dbReference type="RefSeq" id="WP_097677281.1">
    <property type="nucleotide sequence ID" value="NZ_JAWRJJ010000461.1"/>
</dbReference>
<dbReference type="PANTHER" id="PTHR21237:SF23">
    <property type="entry name" value="GRPE PROTEIN HOMOLOG, MITOCHONDRIAL"/>
    <property type="match status" value="1"/>
</dbReference>
<feature type="compositionally biased region" description="Basic and acidic residues" evidence="13">
    <location>
        <begin position="81"/>
        <end position="91"/>
    </location>
</feature>
<dbReference type="GO" id="GO:0005737">
    <property type="term" value="C:cytoplasm"/>
    <property type="evidence" value="ECO:0007669"/>
    <property type="project" value="UniProtKB-SubCell"/>
</dbReference>
<evidence type="ECO:0000256" key="2">
    <source>
        <dbReference type="ARBA" id="ARBA00009054"/>
    </source>
</evidence>
<dbReference type="Gene3D" id="3.90.20.20">
    <property type="match status" value="1"/>
</dbReference>
<keyword evidence="5 10" id="KW-0346">Stress response</keyword>
<dbReference type="PRINTS" id="PR00773">
    <property type="entry name" value="GRPEPROTEIN"/>
</dbReference>
<evidence type="ECO:0000256" key="3">
    <source>
        <dbReference type="ARBA" id="ARBA00011738"/>
    </source>
</evidence>
<dbReference type="InterPro" id="IPR009012">
    <property type="entry name" value="GrpE_head"/>
</dbReference>
<feature type="compositionally biased region" description="Basic and acidic residues" evidence="13">
    <location>
        <begin position="1"/>
        <end position="11"/>
    </location>
</feature>
<dbReference type="SUPFAM" id="SSF51064">
    <property type="entry name" value="Head domain of nucleotide exchange factor GrpE"/>
    <property type="match status" value="1"/>
</dbReference>
<comment type="caution">
    <text evidence="14">The sequence shown here is derived from an EMBL/GenBank/DDBJ whole genome shotgun (WGS) entry which is preliminary data.</text>
</comment>
<dbReference type="GO" id="GO:0051087">
    <property type="term" value="F:protein-folding chaperone binding"/>
    <property type="evidence" value="ECO:0007669"/>
    <property type="project" value="InterPro"/>
</dbReference>
<dbReference type="InterPro" id="IPR000740">
    <property type="entry name" value="GrpE"/>
</dbReference>
<dbReference type="Pfam" id="PF01025">
    <property type="entry name" value="GrpE"/>
    <property type="match status" value="1"/>
</dbReference>
<dbReference type="SUPFAM" id="SSF58014">
    <property type="entry name" value="Coiled-coil domain of nucleotide exchange factor GrpE"/>
    <property type="match status" value="1"/>
</dbReference>
<gene>
    <name evidence="10" type="primary">grpE</name>
    <name evidence="14" type="ORF">DWV29_10790</name>
</gene>
<dbReference type="Gene3D" id="2.30.22.10">
    <property type="entry name" value="Head domain of nucleotide exchange factor GrpE"/>
    <property type="match status" value="1"/>
</dbReference>
<comment type="subcellular location">
    <subcellularLocation>
        <location evidence="1 10">Cytoplasm</location>
    </subcellularLocation>
</comment>
<dbReference type="EMBL" id="QSBM01000007">
    <property type="protein sequence ID" value="RGX29602.1"/>
    <property type="molecule type" value="Genomic_DNA"/>
</dbReference>
<evidence type="ECO:0000256" key="8">
    <source>
        <dbReference type="ARBA" id="ARBA00072274"/>
    </source>
</evidence>
<evidence type="ECO:0000256" key="1">
    <source>
        <dbReference type="ARBA" id="ARBA00004496"/>
    </source>
</evidence>
<feature type="region of interest" description="Disordered" evidence="13">
    <location>
        <begin position="1"/>
        <end position="91"/>
    </location>
</feature>
<dbReference type="CDD" id="cd00446">
    <property type="entry name" value="GrpE"/>
    <property type="match status" value="1"/>
</dbReference>
<evidence type="ECO:0000256" key="11">
    <source>
        <dbReference type="RuleBase" id="RU000639"/>
    </source>
</evidence>
<comment type="similarity">
    <text evidence="2 10 12">Belongs to the GrpE family.</text>
</comment>
<evidence type="ECO:0000256" key="9">
    <source>
        <dbReference type="ARBA" id="ARBA00076414"/>
    </source>
</evidence>
<evidence type="ECO:0000256" key="7">
    <source>
        <dbReference type="ARBA" id="ARBA00053401"/>
    </source>
</evidence>
<evidence type="ECO:0000256" key="10">
    <source>
        <dbReference type="HAMAP-Rule" id="MF_01151"/>
    </source>
</evidence>
<evidence type="ECO:0000256" key="4">
    <source>
        <dbReference type="ARBA" id="ARBA00022490"/>
    </source>
</evidence>
<dbReference type="PANTHER" id="PTHR21237">
    <property type="entry name" value="GRPE PROTEIN"/>
    <property type="match status" value="1"/>
</dbReference>
<evidence type="ECO:0000256" key="5">
    <source>
        <dbReference type="ARBA" id="ARBA00023016"/>
    </source>
</evidence>
<dbReference type="NCBIfam" id="NF010738">
    <property type="entry name" value="PRK14140.1"/>
    <property type="match status" value="1"/>
</dbReference>
<organism evidence="14 15">
    <name type="scientific">Enterocloster asparagiformis</name>
    <dbReference type="NCBI Taxonomy" id="333367"/>
    <lineage>
        <taxon>Bacteria</taxon>
        <taxon>Bacillati</taxon>
        <taxon>Bacillota</taxon>
        <taxon>Clostridia</taxon>
        <taxon>Lachnospirales</taxon>
        <taxon>Lachnospiraceae</taxon>
        <taxon>Enterocloster</taxon>
    </lineage>
</organism>
<dbReference type="GO" id="GO:0000774">
    <property type="term" value="F:adenyl-nucleotide exchange factor activity"/>
    <property type="evidence" value="ECO:0007669"/>
    <property type="project" value="InterPro"/>
</dbReference>
<dbReference type="AlphaFoldDB" id="A0A413FFZ4"/>
<dbReference type="GO" id="GO:0006457">
    <property type="term" value="P:protein folding"/>
    <property type="evidence" value="ECO:0007669"/>
    <property type="project" value="InterPro"/>
</dbReference>
<keyword evidence="6 10" id="KW-0143">Chaperone</keyword>
<evidence type="ECO:0000313" key="15">
    <source>
        <dbReference type="Proteomes" id="UP000283880"/>
    </source>
</evidence>
<comment type="subunit">
    <text evidence="3 10">Homodimer.</text>
</comment>
<evidence type="ECO:0000256" key="6">
    <source>
        <dbReference type="ARBA" id="ARBA00023186"/>
    </source>
</evidence>
<name>A0A413FFZ4_9FIRM</name>
<dbReference type="GO" id="GO:0051082">
    <property type="term" value="F:unfolded protein binding"/>
    <property type="evidence" value="ECO:0007669"/>
    <property type="project" value="TreeGrafter"/>
</dbReference>
<sequence>MNSENMNKDEMNQQTAGGPENEAPETVNEANGVNAAEQSQAETQESAAAENGSAPENAGEAGEQNGGAREEKKGFFKKKKDPRDEKIEELTDRVKRQMAEFENFRKRTEKEKSTMYEMGARDIIERILPVVDNFERGLASIPEEAKATPFADGMEKIYKQFQKTLEEAGVKAIEAVGQEFDPNFHNAVMHVDDENLGENVVAEELLKGYTYRDTVVRHSMVKVAN</sequence>
<dbReference type="HAMAP" id="MF_01151">
    <property type="entry name" value="GrpE"/>
    <property type="match status" value="1"/>
</dbReference>
<dbReference type="InterPro" id="IPR013805">
    <property type="entry name" value="GrpE_CC"/>
</dbReference>
<evidence type="ECO:0000313" key="14">
    <source>
        <dbReference type="EMBL" id="RGX29602.1"/>
    </source>
</evidence>
<evidence type="ECO:0000256" key="12">
    <source>
        <dbReference type="RuleBase" id="RU004478"/>
    </source>
</evidence>
<comment type="function">
    <text evidence="7 10 11">Participates actively in the response to hyperosmotic and heat shock by preventing the aggregation of stress-denatured proteins, in association with DnaK and GrpE. It is the nucleotide exchange factor for DnaK and may function as a thermosensor. Unfolded proteins bind initially to DnaJ; upon interaction with the DnaJ-bound protein, DnaK hydrolyzes its bound ATP, resulting in the formation of a stable complex. GrpE releases ADP from DnaK; ATP binding to DnaK triggers the release of the substrate protein, thus completing the reaction cycle. Several rounds of ATP-dependent interactions between DnaJ, DnaK and GrpE are required for fully efficient folding.</text>
</comment>
<dbReference type="PROSITE" id="PS01071">
    <property type="entry name" value="GRPE"/>
    <property type="match status" value="1"/>
</dbReference>
<reference evidence="14 15" key="1">
    <citation type="submission" date="2018-08" db="EMBL/GenBank/DDBJ databases">
        <title>A genome reference for cultivated species of the human gut microbiota.</title>
        <authorList>
            <person name="Zou Y."/>
            <person name="Xue W."/>
            <person name="Luo G."/>
        </authorList>
    </citation>
    <scope>NUCLEOTIDE SEQUENCE [LARGE SCALE GENOMIC DNA]</scope>
    <source>
        <strain evidence="14 15">AF04-15</strain>
    </source>
</reference>
<dbReference type="FunFam" id="2.30.22.10:FF:000001">
    <property type="entry name" value="Protein GrpE"/>
    <property type="match status" value="1"/>
</dbReference>